<dbReference type="EMBL" id="CAIX01000060">
    <property type="protein sequence ID" value="CCI44043.1"/>
    <property type="molecule type" value="Genomic_DNA"/>
</dbReference>
<dbReference type="InterPro" id="IPR011993">
    <property type="entry name" value="PH-like_dom_sf"/>
</dbReference>
<dbReference type="InterPro" id="IPR036940">
    <property type="entry name" value="PI3/4_kinase_cat_sf"/>
</dbReference>
<dbReference type="Pfam" id="PF00169">
    <property type="entry name" value="PH"/>
    <property type="match status" value="1"/>
</dbReference>
<dbReference type="SMART" id="SM00146">
    <property type="entry name" value="PI3Kc"/>
    <property type="match status" value="1"/>
</dbReference>
<dbReference type="CDD" id="cd00821">
    <property type="entry name" value="PH"/>
    <property type="match status" value="1"/>
</dbReference>
<gene>
    <name evidence="8" type="ORF">BN9_048270</name>
</gene>
<dbReference type="FunFam" id="1.10.1070.11:FF:000016">
    <property type="entry name" value="PIK1p Phosphatidylinositol 4-kinase"/>
    <property type="match status" value="1"/>
</dbReference>
<reference evidence="8 9" key="1">
    <citation type="submission" date="2012-05" db="EMBL/GenBank/DDBJ databases">
        <title>Recombination and specialization in a pathogen metapopulation.</title>
        <authorList>
            <person name="Gardiner A."/>
            <person name="Kemen E."/>
            <person name="Schultz-Larsen T."/>
            <person name="MacLean D."/>
            <person name="Van Oosterhout C."/>
            <person name="Jones J.D.G."/>
        </authorList>
    </citation>
    <scope>NUCLEOTIDE SEQUENCE [LARGE SCALE GENOMIC DNA]</scope>
    <source>
        <strain evidence="8 9">Ac Nc2</strain>
    </source>
</reference>
<name>A0A024GBA3_9STRA</name>
<evidence type="ECO:0000313" key="8">
    <source>
        <dbReference type="EMBL" id="CCI44043.1"/>
    </source>
</evidence>
<dbReference type="InterPro" id="IPR000403">
    <property type="entry name" value="PI3/4_kinase_cat_dom"/>
</dbReference>
<dbReference type="GO" id="GO:0005737">
    <property type="term" value="C:cytoplasm"/>
    <property type="evidence" value="ECO:0007669"/>
    <property type="project" value="TreeGrafter"/>
</dbReference>
<evidence type="ECO:0000313" key="9">
    <source>
        <dbReference type="Proteomes" id="UP000053237"/>
    </source>
</evidence>
<feature type="region of interest" description="Disordered" evidence="5">
    <location>
        <begin position="372"/>
        <end position="406"/>
    </location>
</feature>
<keyword evidence="3" id="KW-0808">Transferase</keyword>
<feature type="compositionally biased region" description="Low complexity" evidence="5">
    <location>
        <begin position="377"/>
        <end position="393"/>
    </location>
</feature>
<comment type="catalytic activity">
    <reaction evidence="1">
        <text>a 1,2-diacyl-sn-glycero-3-phospho-(1D-myo-inositol) + ATP = a 1,2-diacyl-sn-glycero-3-phospho-(1D-myo-inositol 4-phosphate) + ADP + H(+)</text>
        <dbReference type="Rhea" id="RHEA:19877"/>
        <dbReference type="ChEBI" id="CHEBI:15378"/>
        <dbReference type="ChEBI" id="CHEBI:30616"/>
        <dbReference type="ChEBI" id="CHEBI:57880"/>
        <dbReference type="ChEBI" id="CHEBI:58178"/>
        <dbReference type="ChEBI" id="CHEBI:456216"/>
        <dbReference type="EC" id="2.7.1.67"/>
    </reaction>
</comment>
<dbReference type="Proteomes" id="UP000053237">
    <property type="component" value="Unassembled WGS sequence"/>
</dbReference>
<dbReference type="InterPro" id="IPR011009">
    <property type="entry name" value="Kinase-like_dom_sf"/>
</dbReference>
<dbReference type="PANTHER" id="PTHR10048:SF22">
    <property type="entry name" value="PHOSPHATIDYLINOSITOL 4-KINASE BETA"/>
    <property type="match status" value="1"/>
</dbReference>
<evidence type="ECO:0000256" key="4">
    <source>
        <dbReference type="ARBA" id="ARBA00022777"/>
    </source>
</evidence>
<dbReference type="Gene3D" id="3.30.1010.10">
    <property type="entry name" value="Phosphatidylinositol 3-kinase Catalytic Subunit, Chain A, domain 4"/>
    <property type="match status" value="1"/>
</dbReference>
<dbReference type="AlphaFoldDB" id="A0A024GBA3"/>
<dbReference type="EC" id="2.7.1.67" evidence="2"/>
<feature type="domain" description="PH" evidence="6">
    <location>
        <begin position="230"/>
        <end position="331"/>
    </location>
</feature>
<dbReference type="GO" id="GO:0016020">
    <property type="term" value="C:membrane"/>
    <property type="evidence" value="ECO:0007669"/>
    <property type="project" value="TreeGrafter"/>
</dbReference>
<dbReference type="Gene3D" id="1.10.1070.11">
    <property type="entry name" value="Phosphatidylinositol 3-/4-kinase, catalytic domain"/>
    <property type="match status" value="1"/>
</dbReference>
<dbReference type="GO" id="GO:0046854">
    <property type="term" value="P:phosphatidylinositol phosphate biosynthetic process"/>
    <property type="evidence" value="ECO:0007669"/>
    <property type="project" value="InterPro"/>
</dbReference>
<dbReference type="SUPFAM" id="SSF56112">
    <property type="entry name" value="Protein kinase-like (PK-like)"/>
    <property type="match status" value="1"/>
</dbReference>
<accession>A0A024GBA3</accession>
<dbReference type="GO" id="GO:0004430">
    <property type="term" value="F:1-phosphatidylinositol 4-kinase activity"/>
    <property type="evidence" value="ECO:0007669"/>
    <property type="project" value="UniProtKB-EC"/>
</dbReference>
<feature type="domain" description="PI3K/PI4K catalytic" evidence="7">
    <location>
        <begin position="567"/>
        <end position="863"/>
    </location>
</feature>
<dbReference type="PANTHER" id="PTHR10048">
    <property type="entry name" value="PHOSPHATIDYLINOSITOL KINASE"/>
    <property type="match status" value="1"/>
</dbReference>
<evidence type="ECO:0000259" key="6">
    <source>
        <dbReference type="PROSITE" id="PS50003"/>
    </source>
</evidence>
<organism evidence="8 9">
    <name type="scientific">Albugo candida</name>
    <dbReference type="NCBI Taxonomy" id="65357"/>
    <lineage>
        <taxon>Eukaryota</taxon>
        <taxon>Sar</taxon>
        <taxon>Stramenopiles</taxon>
        <taxon>Oomycota</taxon>
        <taxon>Peronosporomycetes</taxon>
        <taxon>Albuginales</taxon>
        <taxon>Albuginaceae</taxon>
        <taxon>Albugo</taxon>
    </lineage>
</organism>
<sequence length="879" mass="99810">MTSLQETTEIIDSVKCVQAHDVLSLSTSSLAPAEHKSASGRSTEPVVPTSTVTDMSCVFDANERRIDMEQFMLTLWRNRKNPQFIHELCQRLSCSVMTKPTLDQAEFFLPQLAHMVVHFDKELPIEAMEQFVFLLSQSSVHFALHFFWIIYASLDENRPKRHGNPATFARCAQLLLALEQCLIYGSPIAREASHLLTRKSISHAEMEQILTADRRFFAAQYSPGHCDTEGDIVEGWLLKKGGGTRKVGRRSWNLRWCRIEQRILVIYDKPSDTQARTAISLDLAEIRITENAKHPFYFEILHNLSETIFHFAAQNKEDMKYWTEHLKIAAAAPAPPRNSPRPVKAISEKALSRMSSAMRTFILQTADEDDEDTHTCQLSSSQSSQGNPSRSSSKAQDSISDDDASEHEEAHAFPFPSYQRRYEFFAKFINFIKGITDVSESLRRLDPLKRKTQLSTLLRKISVPTKAYIPLCKSTDPFYNVKAVFTCEGHVFSTNERAPCLIYFDTEVDINRADVSTSLFDYLYEEENDSGSVKPGDKASHPPELPSFDYNNISPFLKKLLENESYYRDLESVFGELSFSVKKRLRKDSVVQDATRCHLMGVISKSYDDLRQEVLVMQLISYFQVIFEMDGLPLWLHPYKILSTGANTGLIQVVENAISLDALKKKQGFKNLRMHFESMYGHMEAGDSPSDGIEQTDETILHQAQLNFIHSLGSSLAAYSLVCYALCIKDRHNGNIMVDVEGHLIHIDFGYFLGRAPGGNFSFETAPFKLTAEMVDVFGGRQSSNYKYFCDLCVKGALSMRKHAEMIYTLVEVMSFHSKLPCFATNVAIALTSLRERLFLSTPVEKVESLIYQMIEKSYDHFGTTKYDQFQVLSNGIAK</sequence>
<dbReference type="Gene3D" id="2.30.29.30">
    <property type="entry name" value="Pleckstrin-homology domain (PH domain)/Phosphotyrosine-binding domain (PTB)"/>
    <property type="match status" value="1"/>
</dbReference>
<evidence type="ECO:0000256" key="2">
    <source>
        <dbReference type="ARBA" id="ARBA00012169"/>
    </source>
</evidence>
<evidence type="ECO:0000256" key="5">
    <source>
        <dbReference type="SAM" id="MobiDB-lite"/>
    </source>
</evidence>
<dbReference type="GO" id="GO:0048015">
    <property type="term" value="P:phosphatidylinositol-mediated signaling"/>
    <property type="evidence" value="ECO:0007669"/>
    <property type="project" value="TreeGrafter"/>
</dbReference>
<evidence type="ECO:0000256" key="1">
    <source>
        <dbReference type="ARBA" id="ARBA00001686"/>
    </source>
</evidence>
<dbReference type="SMART" id="SM00233">
    <property type="entry name" value="PH"/>
    <property type="match status" value="1"/>
</dbReference>
<dbReference type="PROSITE" id="PS50003">
    <property type="entry name" value="PH_DOMAIN"/>
    <property type="match status" value="1"/>
</dbReference>
<dbReference type="SUPFAM" id="SSF50729">
    <property type="entry name" value="PH domain-like"/>
    <property type="match status" value="1"/>
</dbReference>
<dbReference type="PROSITE" id="PS50290">
    <property type="entry name" value="PI3_4_KINASE_3"/>
    <property type="match status" value="1"/>
</dbReference>
<evidence type="ECO:0000256" key="3">
    <source>
        <dbReference type="ARBA" id="ARBA00022679"/>
    </source>
</evidence>
<dbReference type="InParanoid" id="A0A024GBA3"/>
<keyword evidence="4" id="KW-0418">Kinase</keyword>
<dbReference type="InterPro" id="IPR001849">
    <property type="entry name" value="PH_domain"/>
</dbReference>
<comment type="caution">
    <text evidence="8">The sequence shown here is derived from an EMBL/GenBank/DDBJ whole genome shotgun (WGS) entry which is preliminary data.</text>
</comment>
<protein>
    <recommendedName>
        <fullName evidence="2">1-phosphatidylinositol 4-kinase</fullName>
        <ecNumber evidence="2">2.7.1.67</ecNumber>
    </recommendedName>
</protein>
<dbReference type="OrthoDB" id="10264149at2759"/>
<dbReference type="Pfam" id="PF00454">
    <property type="entry name" value="PI3_PI4_kinase"/>
    <property type="match status" value="1"/>
</dbReference>
<dbReference type="InterPro" id="IPR015433">
    <property type="entry name" value="PI3/4_kinase"/>
</dbReference>
<proteinExistence type="predicted"/>
<dbReference type="STRING" id="65357.A0A024GBA3"/>
<keyword evidence="9" id="KW-1185">Reference proteome</keyword>
<evidence type="ECO:0000259" key="7">
    <source>
        <dbReference type="PROSITE" id="PS50290"/>
    </source>
</evidence>